<evidence type="ECO:0000313" key="7">
    <source>
        <dbReference type="Proteomes" id="UP001500668"/>
    </source>
</evidence>
<dbReference type="EMBL" id="BAAACA010000006">
    <property type="protein sequence ID" value="GAA0585226.1"/>
    <property type="molecule type" value="Genomic_DNA"/>
</dbReference>
<evidence type="ECO:0000313" key="6">
    <source>
        <dbReference type="EMBL" id="GAA0585226.1"/>
    </source>
</evidence>
<keyword evidence="3" id="KW-0443">Lipid metabolism</keyword>
<dbReference type="Gene3D" id="3.40.50.1820">
    <property type="entry name" value="alpha/beta hydrolase"/>
    <property type="match status" value="1"/>
</dbReference>
<dbReference type="PANTHER" id="PTHR10272">
    <property type="entry name" value="PLATELET-ACTIVATING FACTOR ACETYLHYDROLASE"/>
    <property type="match status" value="1"/>
</dbReference>
<keyword evidence="5" id="KW-0732">Signal</keyword>
<dbReference type="PANTHER" id="PTHR10272:SF0">
    <property type="entry name" value="PLATELET-ACTIVATING FACTOR ACETYLHYDROLASE"/>
    <property type="match status" value="1"/>
</dbReference>
<evidence type="ECO:0000256" key="1">
    <source>
        <dbReference type="ARBA" id="ARBA00022801"/>
    </source>
</evidence>
<accession>A0ABP3QC31</accession>
<reference evidence="7" key="1">
    <citation type="journal article" date="2019" name="Int. J. Syst. Evol. Microbiol.">
        <title>The Global Catalogue of Microorganisms (GCM) 10K type strain sequencing project: providing services to taxonomists for standard genome sequencing and annotation.</title>
        <authorList>
            <consortium name="The Broad Institute Genomics Platform"/>
            <consortium name="The Broad Institute Genome Sequencing Center for Infectious Disease"/>
            <person name="Wu L."/>
            <person name="Ma J."/>
        </authorList>
    </citation>
    <scope>NUCLEOTIDE SEQUENCE [LARGE SCALE GENOMIC DNA]</scope>
    <source>
        <strain evidence="7">JCM 5067</strain>
    </source>
</reference>
<evidence type="ECO:0000256" key="3">
    <source>
        <dbReference type="ARBA" id="ARBA00023098"/>
    </source>
</evidence>
<gene>
    <name evidence="6" type="ORF">GCM10010394_12630</name>
</gene>
<sequence length="412" mass="43227">MIGRNKAVTAVTLSFALALPAVAAGTASAAPKTSALSSAAQAQAQAQAQAASPAPGTATDAAARPMRLPNPTGEYAVGSSVFHLVDRSRTDPWKPEAGARELMLTLHYPAARSGPGRPAPYATTDETALLVKGLGIEAAVPAGQLSATRTHSRPDARPARGSYPLIVLSPGFSVSRYTLTGLAEDLASRGYVVASLDHAYESFGISVPGGRTLTCLACDALGTGGVPGSVVTDTRAKDVSFVLDRLTGRHPIWRHAEMIDKRRIGMAGHSIGGASAASTMLADRRVAAGVNMDGAFWDTLPAKGLGGRPFMMLGTDEHRPGGPDKTWDRTWPTLGGWKRWLTVAGSEHFTFSDSPAIEEHFGLPEPPLPAGRATDITRTYVAAFFDEHLRGIPQPVLAGPTAQNPEVRFENP</sequence>
<evidence type="ECO:0000256" key="2">
    <source>
        <dbReference type="ARBA" id="ARBA00022963"/>
    </source>
</evidence>
<name>A0ABP3QC31_9ACTN</name>
<keyword evidence="1" id="KW-0378">Hydrolase</keyword>
<evidence type="ECO:0000256" key="4">
    <source>
        <dbReference type="SAM" id="MobiDB-lite"/>
    </source>
</evidence>
<organism evidence="6 7">
    <name type="scientific">Streptomyces crystallinus</name>
    <dbReference type="NCBI Taxonomy" id="68191"/>
    <lineage>
        <taxon>Bacteria</taxon>
        <taxon>Bacillati</taxon>
        <taxon>Actinomycetota</taxon>
        <taxon>Actinomycetes</taxon>
        <taxon>Kitasatosporales</taxon>
        <taxon>Streptomycetaceae</taxon>
        <taxon>Streptomyces</taxon>
    </lineage>
</organism>
<evidence type="ECO:0000256" key="5">
    <source>
        <dbReference type="SAM" id="SignalP"/>
    </source>
</evidence>
<dbReference type="SUPFAM" id="SSF53474">
    <property type="entry name" value="alpha/beta-Hydrolases"/>
    <property type="match status" value="1"/>
</dbReference>
<comment type="caution">
    <text evidence="6">The sequence shown here is derived from an EMBL/GenBank/DDBJ whole genome shotgun (WGS) entry which is preliminary data.</text>
</comment>
<keyword evidence="7" id="KW-1185">Reference proteome</keyword>
<feature type="chain" id="PRO_5046885881" evidence="5">
    <location>
        <begin position="24"/>
        <end position="412"/>
    </location>
</feature>
<dbReference type="Proteomes" id="UP001500668">
    <property type="component" value="Unassembled WGS sequence"/>
</dbReference>
<dbReference type="RefSeq" id="WP_344070948.1">
    <property type="nucleotide sequence ID" value="NZ_BAAACA010000006.1"/>
</dbReference>
<proteinExistence type="predicted"/>
<keyword evidence="2" id="KW-0442">Lipid degradation</keyword>
<feature type="signal peptide" evidence="5">
    <location>
        <begin position="1"/>
        <end position="23"/>
    </location>
</feature>
<dbReference type="Pfam" id="PF03403">
    <property type="entry name" value="PAF-AH_p_II"/>
    <property type="match status" value="1"/>
</dbReference>
<feature type="region of interest" description="Disordered" evidence="4">
    <location>
        <begin position="46"/>
        <end position="72"/>
    </location>
</feature>
<dbReference type="InterPro" id="IPR029058">
    <property type="entry name" value="AB_hydrolase_fold"/>
</dbReference>
<protein>
    <submittedName>
        <fullName evidence="6">Lipase</fullName>
    </submittedName>
</protein>